<dbReference type="Pfam" id="PF20463">
    <property type="entry name" value="PDH_C"/>
    <property type="match status" value="1"/>
</dbReference>
<feature type="domain" description="Prephenate/arogenate dehydrogenase" evidence="3">
    <location>
        <begin position="15"/>
        <end position="298"/>
    </location>
</feature>
<gene>
    <name evidence="4" type="ORF">ACEZDG_10535</name>
</gene>
<evidence type="ECO:0000313" key="4">
    <source>
        <dbReference type="EMBL" id="MFC1409717.1"/>
    </source>
</evidence>
<dbReference type="InterPro" id="IPR046826">
    <property type="entry name" value="PDH_N"/>
</dbReference>
<organism evidence="4 5">
    <name type="scientific">Streptacidiphilus alkalitolerans</name>
    <dbReference type="NCBI Taxonomy" id="3342712"/>
    <lineage>
        <taxon>Bacteria</taxon>
        <taxon>Bacillati</taxon>
        <taxon>Actinomycetota</taxon>
        <taxon>Actinomycetes</taxon>
        <taxon>Kitasatosporales</taxon>
        <taxon>Streptomycetaceae</taxon>
        <taxon>Streptacidiphilus</taxon>
    </lineage>
</organism>
<dbReference type="Gene3D" id="3.40.50.720">
    <property type="entry name" value="NAD(P)-binding Rossmann-like Domain"/>
    <property type="match status" value="1"/>
</dbReference>
<accession>A0ABV6V7Y3</accession>
<dbReference type="InterPro" id="IPR003099">
    <property type="entry name" value="Prephen_DH"/>
</dbReference>
<dbReference type="Proteomes" id="UP001592582">
    <property type="component" value="Unassembled WGS sequence"/>
</dbReference>
<dbReference type="SUPFAM" id="SSF48179">
    <property type="entry name" value="6-phosphogluconate dehydrogenase C-terminal domain-like"/>
    <property type="match status" value="1"/>
</dbReference>
<dbReference type="InterPro" id="IPR008927">
    <property type="entry name" value="6-PGluconate_DH-like_C_sf"/>
</dbReference>
<dbReference type="Pfam" id="PF02153">
    <property type="entry name" value="PDH_N"/>
    <property type="match status" value="1"/>
</dbReference>
<reference evidence="4 5" key="1">
    <citation type="submission" date="2024-09" db="EMBL/GenBank/DDBJ databases">
        <authorList>
            <person name="Lee S.D."/>
        </authorList>
    </citation>
    <scope>NUCLEOTIDE SEQUENCE [LARGE SCALE GENOMIC DNA]</scope>
    <source>
        <strain evidence="4 5">N1-1</strain>
    </source>
</reference>
<dbReference type="PANTHER" id="PTHR21363">
    <property type="entry name" value="PREPHENATE DEHYDROGENASE"/>
    <property type="match status" value="1"/>
</dbReference>
<protein>
    <submittedName>
        <fullName evidence="4">Prephenate dehydrogenase/arogenate dehydrogenase family protein</fullName>
    </submittedName>
</protein>
<dbReference type="RefSeq" id="WP_380506001.1">
    <property type="nucleotide sequence ID" value="NZ_JBHEZX010000004.1"/>
</dbReference>
<dbReference type="SUPFAM" id="SSF51735">
    <property type="entry name" value="NAD(P)-binding Rossmann-fold domains"/>
    <property type="match status" value="1"/>
</dbReference>
<dbReference type="InterPro" id="IPR036291">
    <property type="entry name" value="NAD(P)-bd_dom_sf"/>
</dbReference>
<evidence type="ECO:0000256" key="2">
    <source>
        <dbReference type="ARBA" id="ARBA00023002"/>
    </source>
</evidence>
<dbReference type="Gene3D" id="1.10.3660.10">
    <property type="entry name" value="6-phosphogluconate dehydrogenase C-terminal like domain"/>
    <property type="match status" value="1"/>
</dbReference>
<comment type="similarity">
    <text evidence="1">Belongs to the prephenate/arogenate dehydrogenase family.</text>
</comment>
<dbReference type="PROSITE" id="PS51176">
    <property type="entry name" value="PDH_ADH"/>
    <property type="match status" value="1"/>
</dbReference>
<dbReference type="PANTHER" id="PTHR21363:SF0">
    <property type="entry name" value="PREPHENATE DEHYDROGENASE [NADP(+)]"/>
    <property type="match status" value="1"/>
</dbReference>
<evidence type="ECO:0000313" key="5">
    <source>
        <dbReference type="Proteomes" id="UP001592582"/>
    </source>
</evidence>
<dbReference type="EMBL" id="JBHEZX010000004">
    <property type="protein sequence ID" value="MFC1409717.1"/>
    <property type="molecule type" value="Genomic_DNA"/>
</dbReference>
<sequence>MSAAEALPDGFPVGARFTVVGGAGAVGRLFAERLCGSGAEVTVVDLAPAAPPGTCPGIRYLQGDLGAVDERLAHELARADAVVLAVPELIAYESAGKLCELLGPRTLLVDTLSVKGPLVEAVRAAAPTRELVGLNPMFAPALGFEGRPVAAVGLNSGARSRQLLALVGRWGGRVVPVAAEAHDSLAAATQALPHAAVLALGLALPALGIDIVELASVAPPPFTTMLALLARISSGNPEVYWDIQWANPQAGQARTALADGLRTLSELVRNDDGAGFAEAQQRLRGYLGSELDRYTAHCAQLFTVRESTSTAHVPTGGNTDD</sequence>
<dbReference type="InterPro" id="IPR050812">
    <property type="entry name" value="Preph/Arog_dehydrog"/>
</dbReference>
<comment type="caution">
    <text evidence="4">The sequence shown here is derived from an EMBL/GenBank/DDBJ whole genome shotgun (WGS) entry which is preliminary data.</text>
</comment>
<keyword evidence="5" id="KW-1185">Reference proteome</keyword>
<name>A0ABV6V7Y3_9ACTN</name>
<keyword evidence="2" id="KW-0560">Oxidoreductase</keyword>
<evidence type="ECO:0000259" key="3">
    <source>
        <dbReference type="PROSITE" id="PS51176"/>
    </source>
</evidence>
<dbReference type="InterPro" id="IPR046825">
    <property type="entry name" value="PDH_C"/>
</dbReference>
<proteinExistence type="inferred from homology"/>
<evidence type="ECO:0000256" key="1">
    <source>
        <dbReference type="ARBA" id="ARBA00007964"/>
    </source>
</evidence>